<organism evidence="4 5">
    <name type="scientific">Pseudallescheria apiosperma</name>
    <name type="common">Scedosporium apiospermum</name>
    <dbReference type="NCBI Taxonomy" id="563466"/>
    <lineage>
        <taxon>Eukaryota</taxon>
        <taxon>Fungi</taxon>
        <taxon>Dikarya</taxon>
        <taxon>Ascomycota</taxon>
        <taxon>Pezizomycotina</taxon>
        <taxon>Sordariomycetes</taxon>
        <taxon>Hypocreomycetidae</taxon>
        <taxon>Microascales</taxon>
        <taxon>Microascaceae</taxon>
        <taxon>Scedosporium</taxon>
    </lineage>
</organism>
<evidence type="ECO:0000256" key="1">
    <source>
        <dbReference type="ARBA" id="ARBA00012729"/>
    </source>
</evidence>
<evidence type="ECO:0000259" key="3">
    <source>
        <dbReference type="PROSITE" id="PS51910"/>
    </source>
</evidence>
<dbReference type="GeneID" id="27723410"/>
<dbReference type="Proteomes" id="UP000028545">
    <property type="component" value="Unassembled WGS sequence"/>
</dbReference>
<dbReference type="RefSeq" id="XP_016643514.1">
    <property type="nucleotide sequence ID" value="XM_016786912.1"/>
</dbReference>
<dbReference type="EC" id="3.2.1.14" evidence="1"/>
<dbReference type="GO" id="GO:0005975">
    <property type="term" value="P:carbohydrate metabolic process"/>
    <property type="evidence" value="ECO:0007669"/>
    <property type="project" value="InterPro"/>
</dbReference>
<dbReference type="PROSITE" id="PS51910">
    <property type="entry name" value="GH18_2"/>
    <property type="match status" value="1"/>
</dbReference>
<sequence length="390" mass="44118">MRIFIALLLAAMAQLALGHLPKHRCLMYLTGQHPVVPEYRLTKHITHVALAFLNSNLFNEDQPPEKWPIFATPDDLRDKFHPGTKFIVAVGGWGDTAGFDIAARDEESRERWARNVARMVEELGADGVDVDWEYPGGNGEDYKQIPNSQKAWEIPAYPLLLQTLRTHLGPTPLITAAVPGLERDMLAFTPTTVPQILPSIDFLNVMTYDLFNRRDNITKHHTGVRASKAALRAYMRRGADACKLNLGFAFYVRWALTEGACERGKEVGCPTGLMEDPVTGGDLGRAGAFSYHDEVPADLKDSYERALSEGTYDEIGGGYYYWDEEEKRFWTFDTPEAIAPKFEVLVRDLGLGGVFAWGLGEDADEFRHLRVVDREMGRLWRDRDEERREL</sequence>
<dbReference type="PANTHER" id="PTHR11177:SF378">
    <property type="entry name" value="CHITINASE"/>
    <property type="match status" value="1"/>
</dbReference>
<dbReference type="FunFam" id="3.20.20.80:FF:000159">
    <property type="entry name" value="Class V chitinase, putative"/>
    <property type="match status" value="1"/>
</dbReference>
<feature type="chain" id="PRO_5001775579" description="chitinase" evidence="2">
    <location>
        <begin position="19"/>
        <end position="390"/>
    </location>
</feature>
<evidence type="ECO:0000313" key="4">
    <source>
        <dbReference type="EMBL" id="KEZ43715.1"/>
    </source>
</evidence>
<dbReference type="GO" id="GO:0008061">
    <property type="term" value="F:chitin binding"/>
    <property type="evidence" value="ECO:0007669"/>
    <property type="project" value="InterPro"/>
</dbReference>
<dbReference type="SMART" id="SM00636">
    <property type="entry name" value="Glyco_18"/>
    <property type="match status" value="1"/>
</dbReference>
<proteinExistence type="predicted"/>
<feature type="signal peptide" evidence="2">
    <location>
        <begin position="1"/>
        <end position="18"/>
    </location>
</feature>
<evidence type="ECO:0000313" key="5">
    <source>
        <dbReference type="Proteomes" id="UP000028545"/>
    </source>
</evidence>
<dbReference type="OrthoDB" id="73875at2759"/>
<dbReference type="InterPro" id="IPR011583">
    <property type="entry name" value="Chitinase_II/V-like_cat"/>
</dbReference>
<dbReference type="OMA" id="VMTYDMM"/>
<dbReference type="GO" id="GO:0008843">
    <property type="term" value="F:endochitinase activity"/>
    <property type="evidence" value="ECO:0007669"/>
    <property type="project" value="UniProtKB-EC"/>
</dbReference>
<keyword evidence="2" id="KW-0732">Signal</keyword>
<dbReference type="GO" id="GO:0006032">
    <property type="term" value="P:chitin catabolic process"/>
    <property type="evidence" value="ECO:0007669"/>
    <property type="project" value="TreeGrafter"/>
</dbReference>
<evidence type="ECO:0000256" key="2">
    <source>
        <dbReference type="SAM" id="SignalP"/>
    </source>
</evidence>
<name>A0A084G8Q3_PSEDA</name>
<comment type="caution">
    <text evidence="4">The sequence shown here is derived from an EMBL/GenBank/DDBJ whole genome shotgun (WGS) entry which is preliminary data.</text>
</comment>
<dbReference type="HOGENOM" id="CLU_031465_2_0_1"/>
<dbReference type="InterPro" id="IPR017853">
    <property type="entry name" value="GH"/>
</dbReference>
<dbReference type="AlphaFoldDB" id="A0A084G8Q3"/>
<feature type="domain" description="GH18" evidence="3">
    <location>
        <begin position="23"/>
        <end position="379"/>
    </location>
</feature>
<dbReference type="GO" id="GO:0005576">
    <property type="term" value="C:extracellular region"/>
    <property type="evidence" value="ECO:0007669"/>
    <property type="project" value="TreeGrafter"/>
</dbReference>
<dbReference type="InterPro" id="IPR050314">
    <property type="entry name" value="Glycosyl_Hydrlase_18"/>
</dbReference>
<dbReference type="SUPFAM" id="SSF51445">
    <property type="entry name" value="(Trans)glycosidases"/>
    <property type="match status" value="1"/>
</dbReference>
<dbReference type="Pfam" id="PF00704">
    <property type="entry name" value="Glyco_hydro_18"/>
    <property type="match status" value="1"/>
</dbReference>
<keyword evidence="5" id="KW-1185">Reference proteome</keyword>
<dbReference type="PANTHER" id="PTHR11177">
    <property type="entry name" value="CHITINASE"/>
    <property type="match status" value="1"/>
</dbReference>
<gene>
    <name evidence="4" type="ORF">SAPIO_CDS4338</name>
</gene>
<accession>A0A084G8Q3</accession>
<protein>
    <recommendedName>
        <fullName evidence="1">chitinase</fullName>
        <ecNumber evidence="1">3.2.1.14</ecNumber>
    </recommendedName>
</protein>
<dbReference type="KEGG" id="sapo:SAPIO_CDS4338"/>
<dbReference type="InterPro" id="IPR001223">
    <property type="entry name" value="Glyco_hydro18_cat"/>
</dbReference>
<reference evidence="4 5" key="1">
    <citation type="journal article" date="2014" name="Genome Announc.">
        <title>Draft genome sequence of the pathogenic fungus Scedosporium apiospermum.</title>
        <authorList>
            <person name="Vandeputte P."/>
            <person name="Ghamrawi S."/>
            <person name="Rechenmann M."/>
            <person name="Iltis A."/>
            <person name="Giraud S."/>
            <person name="Fleury M."/>
            <person name="Thornton C."/>
            <person name="Delhaes L."/>
            <person name="Meyer W."/>
            <person name="Papon N."/>
            <person name="Bouchara J.P."/>
        </authorList>
    </citation>
    <scope>NUCLEOTIDE SEQUENCE [LARGE SCALE GENOMIC DNA]</scope>
    <source>
        <strain evidence="4 5">IHEM 14462</strain>
    </source>
</reference>
<dbReference type="Gene3D" id="3.20.20.80">
    <property type="entry name" value="Glycosidases"/>
    <property type="match status" value="1"/>
</dbReference>
<dbReference type="VEuPathDB" id="FungiDB:SAPIO_CDS4338"/>
<dbReference type="EMBL" id="JOWA01000091">
    <property type="protein sequence ID" value="KEZ43715.1"/>
    <property type="molecule type" value="Genomic_DNA"/>
</dbReference>